<protein>
    <submittedName>
        <fullName evidence="2">Uncharacterized protein</fullName>
    </submittedName>
</protein>
<name>A0ABQ8C510_BRANA</name>
<evidence type="ECO:0000256" key="1">
    <source>
        <dbReference type="SAM" id="MobiDB-lite"/>
    </source>
</evidence>
<evidence type="ECO:0000313" key="2">
    <source>
        <dbReference type="EMBL" id="KAH0912144.1"/>
    </source>
</evidence>
<organism evidence="2 3">
    <name type="scientific">Brassica napus</name>
    <name type="common">Rape</name>
    <dbReference type="NCBI Taxonomy" id="3708"/>
    <lineage>
        <taxon>Eukaryota</taxon>
        <taxon>Viridiplantae</taxon>
        <taxon>Streptophyta</taxon>
        <taxon>Embryophyta</taxon>
        <taxon>Tracheophyta</taxon>
        <taxon>Spermatophyta</taxon>
        <taxon>Magnoliopsida</taxon>
        <taxon>eudicotyledons</taxon>
        <taxon>Gunneridae</taxon>
        <taxon>Pentapetalae</taxon>
        <taxon>rosids</taxon>
        <taxon>malvids</taxon>
        <taxon>Brassicales</taxon>
        <taxon>Brassicaceae</taxon>
        <taxon>Brassiceae</taxon>
        <taxon>Brassica</taxon>
    </lineage>
</organism>
<reference evidence="2 3" key="1">
    <citation type="submission" date="2021-05" db="EMBL/GenBank/DDBJ databases">
        <title>Genome Assembly of Synthetic Allotetraploid Brassica napus Reveals Homoeologous Exchanges between Subgenomes.</title>
        <authorList>
            <person name="Davis J.T."/>
        </authorList>
    </citation>
    <scope>NUCLEOTIDE SEQUENCE [LARGE SCALE GENOMIC DNA]</scope>
    <source>
        <strain evidence="3">cv. Da-Ae</strain>
        <tissue evidence="2">Seedling</tissue>
    </source>
</reference>
<evidence type="ECO:0000313" key="3">
    <source>
        <dbReference type="Proteomes" id="UP000824890"/>
    </source>
</evidence>
<dbReference type="EMBL" id="JAGKQM010000009">
    <property type="protein sequence ID" value="KAH0912144.1"/>
    <property type="molecule type" value="Genomic_DNA"/>
</dbReference>
<feature type="region of interest" description="Disordered" evidence="1">
    <location>
        <begin position="1"/>
        <end position="30"/>
    </location>
</feature>
<keyword evidence="3" id="KW-1185">Reference proteome</keyword>
<proteinExistence type="predicted"/>
<dbReference type="Proteomes" id="UP000824890">
    <property type="component" value="Unassembled WGS sequence"/>
</dbReference>
<feature type="compositionally biased region" description="Basic and acidic residues" evidence="1">
    <location>
        <begin position="7"/>
        <end position="16"/>
    </location>
</feature>
<sequence length="62" mass="6734">MRKQATRKPDKQEEKARNRKAAKPKPMATSDCKQKALLAVHVSPPLIVLANAAAADPADSNR</sequence>
<accession>A0ABQ8C510</accession>
<gene>
    <name evidence="2" type="ORF">HID58_035465</name>
</gene>
<comment type="caution">
    <text evidence="2">The sequence shown here is derived from an EMBL/GenBank/DDBJ whole genome shotgun (WGS) entry which is preliminary data.</text>
</comment>